<name>A0A556N0I3_9FLAO</name>
<evidence type="ECO:0000256" key="2">
    <source>
        <dbReference type="ARBA" id="ARBA00022645"/>
    </source>
</evidence>
<dbReference type="EMBL" id="VLPL01000003">
    <property type="protein sequence ID" value="TSJ45700.1"/>
    <property type="molecule type" value="Genomic_DNA"/>
</dbReference>
<keyword evidence="2" id="KW-0378">Hydrolase</keyword>
<feature type="domain" description="PASTA" evidence="5">
    <location>
        <begin position="642"/>
        <end position="700"/>
    </location>
</feature>
<keyword evidence="7" id="KW-1185">Reference proteome</keyword>
<dbReference type="SUPFAM" id="SSF56519">
    <property type="entry name" value="Penicillin binding protein dimerisation domain"/>
    <property type="match status" value="1"/>
</dbReference>
<keyword evidence="4" id="KW-1133">Transmembrane helix</keyword>
<dbReference type="InterPro" id="IPR005311">
    <property type="entry name" value="PBP_dimer"/>
</dbReference>
<dbReference type="Pfam" id="PF03793">
    <property type="entry name" value="PASTA"/>
    <property type="match status" value="1"/>
</dbReference>
<organism evidence="6 7">
    <name type="scientific">Fluviicola chungangensis</name>
    <dbReference type="NCBI Taxonomy" id="2597671"/>
    <lineage>
        <taxon>Bacteria</taxon>
        <taxon>Pseudomonadati</taxon>
        <taxon>Bacteroidota</taxon>
        <taxon>Flavobacteriia</taxon>
        <taxon>Flavobacteriales</taxon>
        <taxon>Crocinitomicaceae</taxon>
        <taxon>Fluviicola</taxon>
    </lineage>
</organism>
<keyword evidence="3 4" id="KW-0472">Membrane</keyword>
<gene>
    <name evidence="6" type="ORF">FO442_08100</name>
</gene>
<dbReference type="InterPro" id="IPR005543">
    <property type="entry name" value="PASTA_dom"/>
</dbReference>
<dbReference type="PROSITE" id="PS51178">
    <property type="entry name" value="PASTA"/>
    <property type="match status" value="1"/>
</dbReference>
<dbReference type="PANTHER" id="PTHR30627">
    <property type="entry name" value="PEPTIDOGLYCAN D,D-TRANSPEPTIDASE"/>
    <property type="match status" value="1"/>
</dbReference>
<dbReference type="InterPro" id="IPR036138">
    <property type="entry name" value="PBP_dimer_sf"/>
</dbReference>
<evidence type="ECO:0000256" key="1">
    <source>
        <dbReference type="ARBA" id="ARBA00004370"/>
    </source>
</evidence>
<reference evidence="6 7" key="1">
    <citation type="submission" date="2019-07" db="EMBL/GenBank/DDBJ databases">
        <authorList>
            <person name="Huq M.A."/>
        </authorList>
    </citation>
    <scope>NUCLEOTIDE SEQUENCE [LARGE SCALE GENOMIC DNA]</scope>
    <source>
        <strain evidence="6 7">MAH-3</strain>
    </source>
</reference>
<dbReference type="PANTHER" id="PTHR30627:SF1">
    <property type="entry name" value="PEPTIDOGLYCAN D,D-TRANSPEPTIDASE FTSI"/>
    <property type="match status" value="1"/>
</dbReference>
<evidence type="ECO:0000256" key="4">
    <source>
        <dbReference type="SAM" id="Phobius"/>
    </source>
</evidence>
<dbReference type="RefSeq" id="WP_144332656.1">
    <property type="nucleotide sequence ID" value="NZ_VLPL01000003.1"/>
</dbReference>
<keyword evidence="2" id="KW-0121">Carboxypeptidase</keyword>
<protein>
    <submittedName>
        <fullName evidence="6">PASTA domain-containing protein</fullName>
    </submittedName>
</protein>
<dbReference type="OrthoDB" id="9804124at2"/>
<dbReference type="Gene3D" id="3.90.1310.10">
    <property type="entry name" value="Penicillin-binding protein 2a (Domain 2)"/>
    <property type="match status" value="1"/>
</dbReference>
<accession>A0A556N0I3</accession>
<evidence type="ECO:0000313" key="6">
    <source>
        <dbReference type="EMBL" id="TSJ45700.1"/>
    </source>
</evidence>
<proteinExistence type="predicted"/>
<dbReference type="CDD" id="cd06575">
    <property type="entry name" value="PASTA_Pbp2x-like_2"/>
    <property type="match status" value="1"/>
</dbReference>
<dbReference type="SMART" id="SM00740">
    <property type="entry name" value="PASTA"/>
    <property type="match status" value="1"/>
</dbReference>
<dbReference type="GO" id="GO:0008658">
    <property type="term" value="F:penicillin binding"/>
    <property type="evidence" value="ECO:0007669"/>
    <property type="project" value="InterPro"/>
</dbReference>
<dbReference type="GO" id="GO:0071555">
    <property type="term" value="P:cell wall organization"/>
    <property type="evidence" value="ECO:0007669"/>
    <property type="project" value="TreeGrafter"/>
</dbReference>
<comment type="caution">
    <text evidence="6">The sequence shown here is derived from an EMBL/GenBank/DDBJ whole genome shotgun (WGS) entry which is preliminary data.</text>
</comment>
<dbReference type="GO" id="GO:0005886">
    <property type="term" value="C:plasma membrane"/>
    <property type="evidence" value="ECO:0007669"/>
    <property type="project" value="TreeGrafter"/>
</dbReference>
<dbReference type="Pfam" id="PF00905">
    <property type="entry name" value="Transpeptidase"/>
    <property type="match status" value="1"/>
</dbReference>
<dbReference type="Gene3D" id="3.40.710.10">
    <property type="entry name" value="DD-peptidase/beta-lactamase superfamily"/>
    <property type="match status" value="1"/>
</dbReference>
<dbReference type="InterPro" id="IPR001460">
    <property type="entry name" value="PCN-bd_Tpept"/>
</dbReference>
<keyword evidence="4" id="KW-0812">Transmembrane</keyword>
<dbReference type="Gene3D" id="3.30.450.330">
    <property type="match status" value="1"/>
</dbReference>
<dbReference type="InterPro" id="IPR050515">
    <property type="entry name" value="Beta-lactam/transpept"/>
</dbReference>
<keyword evidence="2" id="KW-0645">Protease</keyword>
<dbReference type="SUPFAM" id="SSF56601">
    <property type="entry name" value="beta-lactamase/transpeptidase-like"/>
    <property type="match status" value="1"/>
</dbReference>
<sequence length="700" mass="77950">MSDKKDLMWRAYLVYIGFFIALIVVIVKTIMIQSEGSASLFTATKEKIPTRAVKKYPRRGEVLDRNYTPLITSVSFFDIHMDPTVVDQEVFDKEIGALCNGLNQVFPETSARDFENYIRKGRALKRRYITIKLKATNEQRHRLEELPIFNLGRNKGGLIDTDETILRKRPHGEILKRTLGYYQNNGNSKELRVGIEGAYNEVLAGEPGEEVEQRISSGWKKTGKMIREPIEGADLITSIDMEIQEVAHSELYRQLKNQGAKSGCVIVMDVKTGFVRAMANLQMASDGEYYELYNHAIGTKEVPGSTFKLASLMAALEDGKITLDDTVNAVGEYQFYDLKLTDSNPYGYGRITIRRAFELSSNVIARVINNAYRKEPQVFIDRLRTFGIGDTLGVAIQGEPRPTLPSPGTKNWSGISLPWMSIGYEVRQTPLQTLAFYNAVANNGALVRPQFVEHIRRGQRIVKSFKPVVLRPKICSDQTLHLMQECLKGVVKRGTGSALKSALFDIAGKTGTAVVQNEDGHYGEDGNKTYQASFVGYFPADEPLYSCIVVVAAPSKDIYGATVSGTVFSAIANKVYSNSLNYHKAINEEKKRVKEAPLIKDGNINDLLVVLKRLHLPYQMDAYSEWSRVRVSESHISIVPRKISSATVPSVTGLTAKDAVYLIERLGIHVYIRGSGKVVKQTIPAGSPVVAGGLMELILE</sequence>
<evidence type="ECO:0000259" key="5">
    <source>
        <dbReference type="PROSITE" id="PS51178"/>
    </source>
</evidence>
<evidence type="ECO:0000256" key="3">
    <source>
        <dbReference type="ARBA" id="ARBA00023136"/>
    </source>
</evidence>
<dbReference type="GO" id="GO:0004180">
    <property type="term" value="F:carboxypeptidase activity"/>
    <property type="evidence" value="ECO:0007669"/>
    <property type="project" value="UniProtKB-KW"/>
</dbReference>
<comment type="subcellular location">
    <subcellularLocation>
        <location evidence="1">Membrane</location>
    </subcellularLocation>
</comment>
<feature type="transmembrane region" description="Helical" evidence="4">
    <location>
        <begin position="12"/>
        <end position="32"/>
    </location>
</feature>
<dbReference type="InterPro" id="IPR012338">
    <property type="entry name" value="Beta-lactam/transpept-like"/>
</dbReference>
<dbReference type="SUPFAM" id="SSF54184">
    <property type="entry name" value="Penicillin-binding protein 2x (pbp-2x), c-terminal domain"/>
    <property type="match status" value="1"/>
</dbReference>
<evidence type="ECO:0000313" key="7">
    <source>
        <dbReference type="Proteomes" id="UP000316008"/>
    </source>
</evidence>
<dbReference type="Pfam" id="PF03717">
    <property type="entry name" value="PBP_dimer"/>
    <property type="match status" value="1"/>
</dbReference>
<dbReference type="Proteomes" id="UP000316008">
    <property type="component" value="Unassembled WGS sequence"/>
</dbReference>
<dbReference type="AlphaFoldDB" id="A0A556N0I3"/>